<organism evidence="5 6">
    <name type="scientific">Lysinibacillus halotolerans</name>
    <dbReference type="NCBI Taxonomy" id="1368476"/>
    <lineage>
        <taxon>Bacteria</taxon>
        <taxon>Bacillati</taxon>
        <taxon>Bacillota</taxon>
        <taxon>Bacilli</taxon>
        <taxon>Bacillales</taxon>
        <taxon>Bacillaceae</taxon>
        <taxon>Lysinibacillus</taxon>
    </lineage>
</organism>
<evidence type="ECO:0000256" key="3">
    <source>
        <dbReference type="ARBA" id="ARBA00023163"/>
    </source>
</evidence>
<dbReference type="SMART" id="SM00342">
    <property type="entry name" value="HTH_ARAC"/>
    <property type="match status" value="1"/>
</dbReference>
<evidence type="ECO:0000313" key="5">
    <source>
        <dbReference type="EMBL" id="RNC99763.1"/>
    </source>
</evidence>
<dbReference type="RefSeq" id="WP_122971494.1">
    <property type="nucleotide sequence ID" value="NZ_RHLQ01000012.1"/>
</dbReference>
<protein>
    <submittedName>
        <fullName evidence="5">AraC family transcriptional regulator</fullName>
    </submittedName>
</protein>
<dbReference type="GO" id="GO:0043565">
    <property type="term" value="F:sequence-specific DNA binding"/>
    <property type="evidence" value="ECO:0007669"/>
    <property type="project" value="InterPro"/>
</dbReference>
<dbReference type="EMBL" id="RHLQ01000012">
    <property type="protein sequence ID" value="RNC99763.1"/>
    <property type="molecule type" value="Genomic_DNA"/>
</dbReference>
<gene>
    <name evidence="5" type="ORF">EC501_06530</name>
</gene>
<dbReference type="Proteomes" id="UP000279909">
    <property type="component" value="Unassembled WGS sequence"/>
</dbReference>
<evidence type="ECO:0000259" key="4">
    <source>
        <dbReference type="PROSITE" id="PS01124"/>
    </source>
</evidence>
<evidence type="ECO:0000256" key="2">
    <source>
        <dbReference type="ARBA" id="ARBA00023125"/>
    </source>
</evidence>
<dbReference type="Gene3D" id="2.60.120.260">
    <property type="entry name" value="Galactose-binding domain-like"/>
    <property type="match status" value="1"/>
</dbReference>
<dbReference type="InterPro" id="IPR050959">
    <property type="entry name" value="MarA-like"/>
</dbReference>
<dbReference type="PANTHER" id="PTHR47504:SF6">
    <property type="entry name" value="ARAC-FAMILY TRANSCRIPTIONAL REGULATOR"/>
    <property type="match status" value="1"/>
</dbReference>
<dbReference type="Pfam" id="PF12833">
    <property type="entry name" value="HTH_18"/>
    <property type="match status" value="1"/>
</dbReference>
<sequence length="290" mass="32814">MVYSEATQQLILYIENHITDDLQLKQFPSVVGYSKYHLLRVFKQETGLTIGEYIRLRCLATAAMFLLHSDETIITIAFMLQFQSQEAFTRAFKEVYTMPPGKYRKMMRSIGGMEESNMSNKVKGWFLSGSHPANYAFGVDDQVFHLGTKSGVLFSTGDVGEGQFGTIMQSFQADIYKGKRIKLSCYLKTEQVDKCGAWCRIDNASGDTIQFDNMDNRSITGTTEWNYYSIVLDVPVQSTSIHFGVLLVGNGKVWADGFRFEEVDDSVPSTNMMATEFLPTQPVNLDFNEE</sequence>
<evidence type="ECO:0000313" key="6">
    <source>
        <dbReference type="Proteomes" id="UP000279909"/>
    </source>
</evidence>
<keyword evidence="6" id="KW-1185">Reference proteome</keyword>
<reference evidence="5 6" key="1">
    <citation type="journal article" date="2014" name="Int. J. Syst. Evol. Microbiol.">
        <title>Lysinibacillus halotolerans sp. nov., isolated from saline-alkaline soil.</title>
        <authorList>
            <person name="Kong D."/>
            <person name="Wang Y."/>
            <person name="Zhao B."/>
            <person name="Li Y."/>
            <person name="Song J."/>
            <person name="Zhai Y."/>
            <person name="Zhang C."/>
            <person name="Wang H."/>
            <person name="Chen X."/>
            <person name="Zhao B."/>
            <person name="Ruan Z."/>
        </authorList>
    </citation>
    <scope>NUCLEOTIDE SEQUENCE [LARGE SCALE GENOMIC DNA]</scope>
    <source>
        <strain evidence="5 6">MCCC 1A12703</strain>
    </source>
</reference>
<name>A0A3M8HBE7_9BACI</name>
<dbReference type="Gene3D" id="1.10.10.60">
    <property type="entry name" value="Homeodomain-like"/>
    <property type="match status" value="2"/>
</dbReference>
<accession>A0A3M8HBE7</accession>
<dbReference type="GO" id="GO:0003700">
    <property type="term" value="F:DNA-binding transcription factor activity"/>
    <property type="evidence" value="ECO:0007669"/>
    <property type="project" value="InterPro"/>
</dbReference>
<keyword evidence="3" id="KW-0804">Transcription</keyword>
<dbReference type="SUPFAM" id="SSF46689">
    <property type="entry name" value="Homeodomain-like"/>
    <property type="match status" value="2"/>
</dbReference>
<keyword evidence="2" id="KW-0238">DNA-binding</keyword>
<dbReference type="InterPro" id="IPR009057">
    <property type="entry name" value="Homeodomain-like_sf"/>
</dbReference>
<keyword evidence="1" id="KW-0805">Transcription regulation</keyword>
<comment type="caution">
    <text evidence="5">The sequence shown here is derived from an EMBL/GenBank/DDBJ whole genome shotgun (WGS) entry which is preliminary data.</text>
</comment>
<feature type="domain" description="HTH araC/xylS-type" evidence="4">
    <location>
        <begin position="8"/>
        <end position="106"/>
    </location>
</feature>
<dbReference type="PROSITE" id="PS01124">
    <property type="entry name" value="HTH_ARAC_FAMILY_2"/>
    <property type="match status" value="1"/>
</dbReference>
<dbReference type="InterPro" id="IPR018060">
    <property type="entry name" value="HTH_AraC"/>
</dbReference>
<dbReference type="OrthoDB" id="8365150at2"/>
<dbReference type="AlphaFoldDB" id="A0A3M8HBE7"/>
<proteinExistence type="predicted"/>
<dbReference type="PANTHER" id="PTHR47504">
    <property type="entry name" value="RIGHT ORIGIN-BINDING PROTEIN"/>
    <property type="match status" value="1"/>
</dbReference>
<evidence type="ECO:0000256" key="1">
    <source>
        <dbReference type="ARBA" id="ARBA00023015"/>
    </source>
</evidence>